<organism evidence="2 3">
    <name type="scientific">Calocera cornea HHB12733</name>
    <dbReference type="NCBI Taxonomy" id="1353952"/>
    <lineage>
        <taxon>Eukaryota</taxon>
        <taxon>Fungi</taxon>
        <taxon>Dikarya</taxon>
        <taxon>Basidiomycota</taxon>
        <taxon>Agaricomycotina</taxon>
        <taxon>Dacrymycetes</taxon>
        <taxon>Dacrymycetales</taxon>
        <taxon>Dacrymycetaceae</taxon>
        <taxon>Calocera</taxon>
    </lineage>
</organism>
<proteinExistence type="predicted"/>
<dbReference type="AlphaFoldDB" id="A0A165K9Z0"/>
<evidence type="ECO:0000313" key="2">
    <source>
        <dbReference type="EMBL" id="KZT62875.1"/>
    </source>
</evidence>
<evidence type="ECO:0000313" key="3">
    <source>
        <dbReference type="Proteomes" id="UP000076842"/>
    </source>
</evidence>
<accession>A0A165K9Z0</accession>
<reference evidence="2 3" key="1">
    <citation type="journal article" date="2016" name="Mol. Biol. Evol.">
        <title>Comparative Genomics of Early-Diverging Mushroom-Forming Fungi Provides Insights into the Origins of Lignocellulose Decay Capabilities.</title>
        <authorList>
            <person name="Nagy L.G."/>
            <person name="Riley R."/>
            <person name="Tritt A."/>
            <person name="Adam C."/>
            <person name="Daum C."/>
            <person name="Floudas D."/>
            <person name="Sun H."/>
            <person name="Yadav J.S."/>
            <person name="Pangilinan J."/>
            <person name="Larsson K.H."/>
            <person name="Matsuura K."/>
            <person name="Barry K."/>
            <person name="Labutti K."/>
            <person name="Kuo R."/>
            <person name="Ohm R.A."/>
            <person name="Bhattacharya S.S."/>
            <person name="Shirouzu T."/>
            <person name="Yoshinaga Y."/>
            <person name="Martin F.M."/>
            <person name="Grigoriev I.V."/>
            <person name="Hibbett D.S."/>
        </authorList>
    </citation>
    <scope>NUCLEOTIDE SEQUENCE [LARGE SCALE GENOMIC DNA]</scope>
    <source>
        <strain evidence="2 3">HHB12733</strain>
    </source>
</reference>
<dbReference type="Proteomes" id="UP000076842">
    <property type="component" value="Unassembled WGS sequence"/>
</dbReference>
<keyword evidence="3" id="KW-1185">Reference proteome</keyword>
<name>A0A165K9Z0_9BASI</name>
<dbReference type="EMBL" id="KV423914">
    <property type="protein sequence ID" value="KZT62875.1"/>
    <property type="molecule type" value="Genomic_DNA"/>
</dbReference>
<gene>
    <name evidence="2" type="ORF">CALCODRAFT_3636</name>
</gene>
<protein>
    <submittedName>
        <fullName evidence="2">Uncharacterized protein</fullName>
    </submittedName>
</protein>
<evidence type="ECO:0000256" key="1">
    <source>
        <dbReference type="SAM" id="MobiDB-lite"/>
    </source>
</evidence>
<sequence>MGWSYAATPAELRLVLSLLRPSSLPNSRMPGAPPRAIIDVLPSLVILHDISTWFTGEMRASSHVLSHYLELVAMGLDFARYISQQQEGTGPTSLALVDGKLDDLCLPVVNRAPKEGSKTTSSDDAHFGLEQKAHAVEPLLPVIAKYFEWVGRVEKCAEPSPSTAEEDGGTHSTGPTRKLYLRSTPLSGALSNFPEEHSFQWREDRALLGGFNEPRATIITHLDGE</sequence>
<dbReference type="STRING" id="1353952.A0A165K9Z0"/>
<dbReference type="InParanoid" id="A0A165K9Z0"/>
<dbReference type="OrthoDB" id="3224367at2759"/>
<feature type="region of interest" description="Disordered" evidence="1">
    <location>
        <begin position="158"/>
        <end position="179"/>
    </location>
</feature>